<organism evidence="1 2">
    <name type="scientific">Candidatus Brocadia fulgida</name>
    <dbReference type="NCBI Taxonomy" id="380242"/>
    <lineage>
        <taxon>Bacteria</taxon>
        <taxon>Pseudomonadati</taxon>
        <taxon>Planctomycetota</taxon>
        <taxon>Candidatus Brocadiia</taxon>
        <taxon>Candidatus Brocadiales</taxon>
        <taxon>Candidatus Brocadiaceae</taxon>
        <taxon>Candidatus Brocadia</taxon>
    </lineage>
</organism>
<dbReference type="EMBL" id="LAQJ01000169">
    <property type="protein sequence ID" value="KKO19676.1"/>
    <property type="molecule type" value="Genomic_DNA"/>
</dbReference>
<reference evidence="1 2" key="1">
    <citation type="journal article" date="2013" name="BMC Microbiol.">
        <title>Identification of the type II cytochrome c maturation pathway in anammox bacteria by comparative genomics.</title>
        <authorList>
            <person name="Ferousi C."/>
            <person name="Speth D.R."/>
            <person name="Reimann J."/>
            <person name="Op den Camp H.J."/>
            <person name="Allen J.W."/>
            <person name="Keltjens J.T."/>
            <person name="Jetten M.S."/>
        </authorList>
    </citation>
    <scope>NUCLEOTIDE SEQUENCE [LARGE SCALE GENOMIC DNA]</scope>
    <source>
        <strain evidence="1">RU1</strain>
    </source>
</reference>
<protein>
    <submittedName>
        <fullName evidence="1">Uncharacterized protein</fullName>
    </submittedName>
</protein>
<name>A0A0M2UXI7_9BACT</name>
<sequence>MPLLDRHSEAEPKLLEKRLATQPGFFCEVIRLVYRSKNEPKTDGEPDKQKETIAVNAWRLLREWKRSPGLQGDGTFSTQDFETWLKSVKKYCAESGHLEVAMLTVGKVLLYCPADPQGLWIVQAVARALNARDAEEIRRGFVNEVFNSRGVHDVDPTGKPEKELAIHWREKADAVENAGFARFAATLRKRAESYDREAEQIIKEHRQG</sequence>
<proteinExistence type="predicted"/>
<accession>A0A0M2UXI7</accession>
<dbReference type="Proteomes" id="UP000034954">
    <property type="component" value="Unassembled WGS sequence"/>
</dbReference>
<evidence type="ECO:0000313" key="2">
    <source>
        <dbReference type="Proteomes" id="UP000034954"/>
    </source>
</evidence>
<evidence type="ECO:0000313" key="1">
    <source>
        <dbReference type="EMBL" id="KKO19676.1"/>
    </source>
</evidence>
<gene>
    <name evidence="1" type="ORF">BROFUL_01608</name>
</gene>
<dbReference type="PATRIC" id="fig|380242.3.peg.1987"/>
<dbReference type="AlphaFoldDB" id="A0A0M2UXI7"/>
<keyword evidence="2" id="KW-1185">Reference proteome</keyword>
<comment type="caution">
    <text evidence="1">The sequence shown here is derived from an EMBL/GenBank/DDBJ whole genome shotgun (WGS) entry which is preliminary data.</text>
</comment>